<dbReference type="Proteomes" id="UP000295710">
    <property type="component" value="Unassembled WGS sequence"/>
</dbReference>
<evidence type="ECO:0000256" key="8">
    <source>
        <dbReference type="PIRNR" id="PIRNR005096"/>
    </source>
</evidence>
<feature type="binding site" evidence="10">
    <location>
        <position position="246"/>
    </location>
    <ligand>
        <name>beta-D-galactose</name>
        <dbReference type="ChEBI" id="CHEBI:27667"/>
    </ligand>
</feature>
<dbReference type="InterPro" id="IPR018052">
    <property type="entry name" value="Ald1_epimerase_CS"/>
</dbReference>
<reference evidence="12 13" key="1">
    <citation type="journal article" date="2016" name="Nat. Microbiol.">
        <title>The Mouse Intestinal Bacterial Collection (miBC) provides host-specific insight into cultured diversity and functional potential of the gut microbiota.</title>
        <authorList>
            <person name="Lagkouvardos I."/>
            <person name="Pukall R."/>
            <person name="Abt B."/>
            <person name="Foesel B.U."/>
            <person name="Meier-Kolthoff J.P."/>
            <person name="Kumar N."/>
            <person name="Bresciani A."/>
            <person name="Martinez I."/>
            <person name="Just S."/>
            <person name="Ziegler C."/>
            <person name="Brugiroux S."/>
            <person name="Garzetti D."/>
            <person name="Wenning M."/>
            <person name="Bui T.P."/>
            <person name="Wang J."/>
            <person name="Hugenholtz F."/>
            <person name="Plugge C.M."/>
            <person name="Peterson D.A."/>
            <person name="Hornef M.W."/>
            <person name="Baines J.F."/>
            <person name="Smidt H."/>
            <person name="Walter J."/>
            <person name="Kristiansen K."/>
            <person name="Nielsen H.B."/>
            <person name="Haller D."/>
            <person name="Overmann J."/>
            <person name="Stecher B."/>
            <person name="Clavel T."/>
        </authorList>
    </citation>
    <scope>NUCLEOTIDE SEQUENCE [LARGE SCALE GENOMIC DNA]</scope>
    <source>
        <strain evidence="12 13">DSM 28560</strain>
    </source>
</reference>
<evidence type="ECO:0000256" key="1">
    <source>
        <dbReference type="ARBA" id="ARBA00001614"/>
    </source>
</evidence>
<dbReference type="InterPro" id="IPR011013">
    <property type="entry name" value="Gal_mutarotase_sf_dom"/>
</dbReference>
<dbReference type="NCBIfam" id="NF008277">
    <property type="entry name" value="PRK11055.1"/>
    <property type="match status" value="1"/>
</dbReference>
<evidence type="ECO:0000256" key="3">
    <source>
        <dbReference type="ARBA" id="ARBA00006206"/>
    </source>
</evidence>
<dbReference type="AlphaFoldDB" id="A0A4R4FII8"/>
<feature type="active site" description="Proton acceptor" evidence="9">
    <location>
        <position position="308"/>
    </location>
</feature>
<evidence type="ECO:0000256" key="11">
    <source>
        <dbReference type="PIRSR" id="PIRSR005096-3"/>
    </source>
</evidence>
<dbReference type="InterPro" id="IPR008183">
    <property type="entry name" value="Aldose_1/G6P_1-epimerase"/>
</dbReference>
<dbReference type="InterPro" id="IPR014718">
    <property type="entry name" value="GH-type_carb-bd"/>
</dbReference>
<comment type="caution">
    <text evidence="12">The sequence shown here is derived from an EMBL/GenBank/DDBJ whole genome shotgun (WGS) entry which is preliminary data.</text>
</comment>
<proteinExistence type="inferred from homology"/>
<evidence type="ECO:0000313" key="12">
    <source>
        <dbReference type="EMBL" id="TDA23368.1"/>
    </source>
</evidence>
<dbReference type="Pfam" id="PF01263">
    <property type="entry name" value="Aldose_epim"/>
    <property type="match status" value="1"/>
</dbReference>
<dbReference type="EMBL" id="SMMX01000001">
    <property type="protein sequence ID" value="TDA23368.1"/>
    <property type="molecule type" value="Genomic_DNA"/>
</dbReference>
<dbReference type="PANTHER" id="PTHR10091:SF0">
    <property type="entry name" value="GALACTOSE MUTAROTASE"/>
    <property type="match status" value="1"/>
</dbReference>
<evidence type="ECO:0000256" key="7">
    <source>
        <dbReference type="ARBA" id="ARBA00023277"/>
    </source>
</evidence>
<keyword evidence="13" id="KW-1185">Reference proteome</keyword>
<feature type="binding site" evidence="11">
    <location>
        <begin position="77"/>
        <end position="78"/>
    </location>
    <ligand>
        <name>beta-D-galactose</name>
        <dbReference type="ChEBI" id="CHEBI:27667"/>
    </ligand>
</feature>
<evidence type="ECO:0000256" key="6">
    <source>
        <dbReference type="ARBA" id="ARBA00023235"/>
    </source>
</evidence>
<dbReference type="PANTHER" id="PTHR10091">
    <property type="entry name" value="ALDOSE-1-EPIMERASE"/>
    <property type="match status" value="1"/>
</dbReference>
<dbReference type="GO" id="GO:0004034">
    <property type="term" value="F:aldose 1-epimerase activity"/>
    <property type="evidence" value="ECO:0007669"/>
    <property type="project" value="UniProtKB-EC"/>
</dbReference>
<comment type="similarity">
    <text evidence="3 8">Belongs to the aldose epimerase family.</text>
</comment>
<dbReference type="EC" id="5.1.3.3" evidence="4 8"/>
<dbReference type="GO" id="GO:0006006">
    <property type="term" value="P:glucose metabolic process"/>
    <property type="evidence" value="ECO:0007669"/>
    <property type="project" value="TreeGrafter"/>
</dbReference>
<sequence>MVRDFGITEKGEKASLYELRNANGMTVCVSDYGAAVVSVYVPGRDGQVRDVVLGYDCARDYEAGGQSFGATVGRVANRIGGAQFTLNGQTYALVKNDNGNNLHSGPDTYNHRLWEVEEADDRHVVLRLFSPDGDQGYPGGLDITVTYSLDDRNELKIHYEADAEADTIVNMTNHSYFNLNGHASGDVLGQELWLDADAYTRADKESIPTGEISQVAGTPMDFRARKPVGRDIQADFEALNLAGGYDHNWVLNGGGFRKAGSFSCRESGISMDIYTDMPGMQVYSGNFLDKEPGKEGALYGKRQGICFETQYFPDAVNKDNFASPVVRAREKAVSDTSYVFAF</sequence>
<dbReference type="UniPathway" id="UPA00242"/>
<name>A0A4R4FII8_9FIRM</name>
<dbReference type="InterPro" id="IPR047215">
    <property type="entry name" value="Galactose_mutarotase-like"/>
</dbReference>
<dbReference type="Gene3D" id="2.70.98.10">
    <property type="match status" value="1"/>
</dbReference>
<evidence type="ECO:0000256" key="4">
    <source>
        <dbReference type="ARBA" id="ARBA00013185"/>
    </source>
</evidence>
<dbReference type="PROSITE" id="PS00545">
    <property type="entry name" value="ALDOSE_1_EPIMERASE"/>
    <property type="match status" value="1"/>
</dbReference>
<keyword evidence="6 8" id="KW-0413">Isomerase</keyword>
<evidence type="ECO:0000313" key="13">
    <source>
        <dbReference type="Proteomes" id="UP000295710"/>
    </source>
</evidence>
<dbReference type="GO" id="GO:0005737">
    <property type="term" value="C:cytoplasm"/>
    <property type="evidence" value="ECO:0007669"/>
    <property type="project" value="TreeGrafter"/>
</dbReference>
<organism evidence="12 13">
    <name type="scientific">Extibacter muris</name>
    <dbReference type="NCBI Taxonomy" id="1796622"/>
    <lineage>
        <taxon>Bacteria</taxon>
        <taxon>Bacillati</taxon>
        <taxon>Bacillota</taxon>
        <taxon>Clostridia</taxon>
        <taxon>Lachnospirales</taxon>
        <taxon>Lachnospiraceae</taxon>
        <taxon>Extibacter</taxon>
    </lineage>
</organism>
<dbReference type="SUPFAM" id="SSF74650">
    <property type="entry name" value="Galactose mutarotase-like"/>
    <property type="match status" value="1"/>
</dbReference>
<evidence type="ECO:0000256" key="5">
    <source>
        <dbReference type="ARBA" id="ARBA00014165"/>
    </source>
</evidence>
<gene>
    <name evidence="12" type="ORF">E1963_01110</name>
</gene>
<accession>A0A4R4FII8</accession>
<feature type="binding site" evidence="11">
    <location>
        <begin position="174"/>
        <end position="176"/>
    </location>
    <ligand>
        <name>beta-D-galactose</name>
        <dbReference type="ChEBI" id="CHEBI:27667"/>
    </ligand>
</feature>
<dbReference type="PIRSF" id="PIRSF005096">
    <property type="entry name" value="GALM"/>
    <property type="match status" value="1"/>
</dbReference>
<evidence type="ECO:0000256" key="10">
    <source>
        <dbReference type="PIRSR" id="PIRSR005096-2"/>
    </source>
</evidence>
<comment type="catalytic activity">
    <reaction evidence="1 8">
        <text>alpha-D-glucose = beta-D-glucose</text>
        <dbReference type="Rhea" id="RHEA:10264"/>
        <dbReference type="ChEBI" id="CHEBI:15903"/>
        <dbReference type="ChEBI" id="CHEBI:17925"/>
        <dbReference type="EC" id="5.1.3.3"/>
    </reaction>
</comment>
<comment type="pathway">
    <text evidence="2 8">Carbohydrate metabolism; hexose metabolism.</text>
</comment>
<dbReference type="GO" id="GO:0033499">
    <property type="term" value="P:galactose catabolic process via UDP-galactose, Leloir pathway"/>
    <property type="evidence" value="ECO:0007669"/>
    <property type="project" value="TreeGrafter"/>
</dbReference>
<keyword evidence="7 8" id="KW-0119">Carbohydrate metabolism</keyword>
<dbReference type="RefSeq" id="WP_132274146.1">
    <property type="nucleotide sequence ID" value="NZ_JAOBST010000100.1"/>
</dbReference>
<protein>
    <recommendedName>
        <fullName evidence="5 8">Aldose 1-epimerase</fullName>
        <ecNumber evidence="4 8">5.1.3.3</ecNumber>
    </recommendedName>
</protein>
<feature type="active site" description="Proton donor" evidence="9">
    <location>
        <position position="174"/>
    </location>
</feature>
<evidence type="ECO:0000256" key="9">
    <source>
        <dbReference type="PIRSR" id="PIRSR005096-1"/>
    </source>
</evidence>
<evidence type="ECO:0000256" key="2">
    <source>
        <dbReference type="ARBA" id="ARBA00005028"/>
    </source>
</evidence>
<dbReference type="CDD" id="cd09019">
    <property type="entry name" value="galactose_mutarotase_like"/>
    <property type="match status" value="1"/>
</dbReference>
<dbReference type="InterPro" id="IPR015443">
    <property type="entry name" value="Aldose_1-epimerase"/>
</dbReference>
<dbReference type="GO" id="GO:0030246">
    <property type="term" value="F:carbohydrate binding"/>
    <property type="evidence" value="ECO:0007669"/>
    <property type="project" value="InterPro"/>
</dbReference>